<keyword evidence="5" id="KW-1185">Reference proteome</keyword>
<accession>A0ABU1ZJT1</accession>
<gene>
    <name evidence="4" type="ORF">J2X15_000467</name>
</gene>
<dbReference type="SUPFAM" id="SSF53474">
    <property type="entry name" value="alpha/beta-Hydrolases"/>
    <property type="match status" value="1"/>
</dbReference>
<evidence type="ECO:0000256" key="1">
    <source>
        <dbReference type="ARBA" id="ARBA00010515"/>
    </source>
</evidence>
<reference evidence="4 5" key="1">
    <citation type="submission" date="2023-07" db="EMBL/GenBank/DDBJ databases">
        <title>Sorghum-associated microbial communities from plants grown in Nebraska, USA.</title>
        <authorList>
            <person name="Schachtman D."/>
        </authorList>
    </citation>
    <scope>NUCLEOTIDE SEQUENCE [LARGE SCALE GENOMIC DNA]</scope>
    <source>
        <strain evidence="4 5">BE308</strain>
    </source>
</reference>
<dbReference type="EMBL" id="JAVDXO010000001">
    <property type="protein sequence ID" value="MDR7305201.1"/>
    <property type="molecule type" value="Genomic_DNA"/>
</dbReference>
<dbReference type="Pfam" id="PF07859">
    <property type="entry name" value="Abhydrolase_3"/>
    <property type="match status" value="1"/>
</dbReference>
<proteinExistence type="inferred from homology"/>
<evidence type="ECO:0000259" key="3">
    <source>
        <dbReference type="Pfam" id="PF07859"/>
    </source>
</evidence>
<dbReference type="InterPro" id="IPR002168">
    <property type="entry name" value="Lipase_GDXG_HIS_AS"/>
</dbReference>
<sequence length="329" mass="35489">MSHHHDRRGNPRSLLTPTMRGVLDRIARAGHAPMHMLSAQQARTAYAAGSDVLELPTQKMHRVEDFTVTARDGYAIPVRHYAPSGTGLPVLVYFHGGGFTVGSVATHDGLCRRLAHLAGCAVLSVDYRLAPEFKFPTAHEDAWDVVQWVAQEGKNRGLDTTRIALGGDSAGGTLAAACAIEACNAGLPLALQLLFYPGCAGHQDTLSHSTFASGFLLEERQISFFFEHYIRSAADRDDWRFAPLNGKDTNGHEVDLGGVAPAWVGLAECDPLVDEGVAYADRLRLAGVAVDLEIYRGVVHEFIKMGRAIPEATTAHADAARALRNAFGL</sequence>
<dbReference type="Proteomes" id="UP001268089">
    <property type="component" value="Unassembled WGS sequence"/>
</dbReference>
<dbReference type="InterPro" id="IPR029058">
    <property type="entry name" value="AB_hydrolase_fold"/>
</dbReference>
<dbReference type="RefSeq" id="WP_310339116.1">
    <property type="nucleotide sequence ID" value="NZ_JAVDXO010000001.1"/>
</dbReference>
<dbReference type="Gene3D" id="3.40.50.1820">
    <property type="entry name" value="alpha/beta hydrolase"/>
    <property type="match status" value="1"/>
</dbReference>
<evidence type="ECO:0000256" key="2">
    <source>
        <dbReference type="ARBA" id="ARBA00022801"/>
    </source>
</evidence>
<comment type="caution">
    <text evidence="4">The sequence shown here is derived from an EMBL/GenBank/DDBJ whole genome shotgun (WGS) entry which is preliminary data.</text>
</comment>
<dbReference type="PANTHER" id="PTHR48081">
    <property type="entry name" value="AB HYDROLASE SUPERFAMILY PROTEIN C4A8.06C"/>
    <property type="match status" value="1"/>
</dbReference>
<evidence type="ECO:0000313" key="5">
    <source>
        <dbReference type="Proteomes" id="UP001268089"/>
    </source>
</evidence>
<dbReference type="EC" id="3.1.1.-" evidence="4"/>
<dbReference type="InterPro" id="IPR013094">
    <property type="entry name" value="AB_hydrolase_3"/>
</dbReference>
<comment type="similarity">
    <text evidence="1">Belongs to the 'GDXG' lipolytic enzyme family.</text>
</comment>
<name>A0ABU1ZJT1_9BURK</name>
<dbReference type="InterPro" id="IPR050300">
    <property type="entry name" value="GDXG_lipolytic_enzyme"/>
</dbReference>
<keyword evidence="2 4" id="KW-0378">Hydrolase</keyword>
<evidence type="ECO:0000313" key="4">
    <source>
        <dbReference type="EMBL" id="MDR7305201.1"/>
    </source>
</evidence>
<dbReference type="GO" id="GO:0016787">
    <property type="term" value="F:hydrolase activity"/>
    <property type="evidence" value="ECO:0007669"/>
    <property type="project" value="UniProtKB-KW"/>
</dbReference>
<feature type="domain" description="Alpha/beta hydrolase fold-3" evidence="3">
    <location>
        <begin position="91"/>
        <end position="303"/>
    </location>
</feature>
<organism evidence="4 5">
    <name type="scientific">Rhodoferax saidenbachensis</name>
    <dbReference type="NCBI Taxonomy" id="1484693"/>
    <lineage>
        <taxon>Bacteria</taxon>
        <taxon>Pseudomonadati</taxon>
        <taxon>Pseudomonadota</taxon>
        <taxon>Betaproteobacteria</taxon>
        <taxon>Burkholderiales</taxon>
        <taxon>Comamonadaceae</taxon>
        <taxon>Rhodoferax</taxon>
    </lineage>
</organism>
<protein>
    <submittedName>
        <fullName evidence="4">Acetyl esterase</fullName>
        <ecNumber evidence="4">3.1.1.-</ecNumber>
    </submittedName>
</protein>
<dbReference type="PROSITE" id="PS01173">
    <property type="entry name" value="LIPASE_GDXG_HIS"/>
    <property type="match status" value="1"/>
</dbReference>
<dbReference type="PANTHER" id="PTHR48081:SF8">
    <property type="entry name" value="ALPHA_BETA HYDROLASE FOLD-3 DOMAIN-CONTAINING PROTEIN-RELATED"/>
    <property type="match status" value="1"/>
</dbReference>